<name>A0A1I6NWJ1_9FLAO</name>
<protein>
    <submittedName>
        <fullName evidence="2">Uncharacterized protein</fullName>
    </submittedName>
</protein>
<gene>
    <name evidence="2" type="ORF">SAMN04488006_0656</name>
</gene>
<keyword evidence="1" id="KW-1133">Transmembrane helix</keyword>
<accession>A0A1I6NWJ1</accession>
<evidence type="ECO:0000313" key="3">
    <source>
        <dbReference type="Proteomes" id="UP000199312"/>
    </source>
</evidence>
<sequence length="206" mass="23403">MKTKKLHKIAPTLSSIKKDTGFQVSENYFQTIEDGVFAAISEKKLVNIKKSENFKVPDNYFENTEDVVLTKLKSELLENKNNSIPENYFENLEDRVFTKLNKKQKVISFRKNTFKYAASFAIAASLALIFILTPSNKGSEITFDSLETSEIEQLIQNGLIEVNSVTLSLAFPDFEVDNSLNNNSISNEDLLNYLDSQNIENLLIEN</sequence>
<dbReference type="Proteomes" id="UP000199312">
    <property type="component" value="Unassembled WGS sequence"/>
</dbReference>
<keyword evidence="1" id="KW-0812">Transmembrane</keyword>
<proteinExistence type="predicted"/>
<keyword evidence="3" id="KW-1185">Reference proteome</keyword>
<dbReference type="EMBL" id="FOZP01000001">
    <property type="protein sequence ID" value="SFS32260.1"/>
    <property type="molecule type" value="Genomic_DNA"/>
</dbReference>
<feature type="transmembrane region" description="Helical" evidence="1">
    <location>
        <begin position="113"/>
        <end position="132"/>
    </location>
</feature>
<dbReference type="STRING" id="593133.SAMN04488006_0656"/>
<organism evidence="2 3">
    <name type="scientific">Lutibacter maritimus</name>
    <dbReference type="NCBI Taxonomy" id="593133"/>
    <lineage>
        <taxon>Bacteria</taxon>
        <taxon>Pseudomonadati</taxon>
        <taxon>Bacteroidota</taxon>
        <taxon>Flavobacteriia</taxon>
        <taxon>Flavobacteriales</taxon>
        <taxon>Flavobacteriaceae</taxon>
        <taxon>Lutibacter</taxon>
    </lineage>
</organism>
<dbReference type="OrthoDB" id="981524at2"/>
<keyword evidence="1" id="KW-0472">Membrane</keyword>
<evidence type="ECO:0000256" key="1">
    <source>
        <dbReference type="SAM" id="Phobius"/>
    </source>
</evidence>
<reference evidence="3" key="1">
    <citation type="submission" date="2016-10" db="EMBL/GenBank/DDBJ databases">
        <authorList>
            <person name="Varghese N."/>
            <person name="Submissions S."/>
        </authorList>
    </citation>
    <scope>NUCLEOTIDE SEQUENCE [LARGE SCALE GENOMIC DNA]</scope>
    <source>
        <strain evidence="3">DSM 24450</strain>
    </source>
</reference>
<dbReference type="RefSeq" id="WP_090222589.1">
    <property type="nucleotide sequence ID" value="NZ_FOZP01000001.1"/>
</dbReference>
<evidence type="ECO:0000313" key="2">
    <source>
        <dbReference type="EMBL" id="SFS32260.1"/>
    </source>
</evidence>
<dbReference type="AlphaFoldDB" id="A0A1I6NWJ1"/>